<gene>
    <name evidence="1" type="ORF">B0W48_01835</name>
</gene>
<protein>
    <submittedName>
        <fullName evidence="1">Uncharacterized protein</fullName>
    </submittedName>
</protein>
<reference evidence="1 2" key="1">
    <citation type="submission" date="2017-02" db="EMBL/GenBank/DDBJ databases">
        <title>Complete genome sequence of the cold-active Pseudoalteromonas aliena strain EH1 isolated from Arctic seawater.</title>
        <authorList>
            <person name="Kim E."/>
            <person name="Heo E."/>
            <person name="Kim H."/>
            <person name="Kim D."/>
        </authorList>
    </citation>
    <scope>NUCLEOTIDE SEQUENCE [LARGE SCALE GENOMIC DNA]</scope>
    <source>
        <strain evidence="1 2">EH1</strain>
    </source>
</reference>
<dbReference type="KEGG" id="paln:B0W48_01835"/>
<dbReference type="EMBL" id="CP019628">
    <property type="protein sequence ID" value="AQP98648.1"/>
    <property type="molecule type" value="Genomic_DNA"/>
</dbReference>
<dbReference type="RefSeq" id="WP_077535373.1">
    <property type="nucleotide sequence ID" value="NZ_CP019628.1"/>
</dbReference>
<dbReference type="STRING" id="247523.B0W48_01835"/>
<dbReference type="Proteomes" id="UP000188243">
    <property type="component" value="Chromosome"/>
</dbReference>
<accession>A0A1Q2GU43</accession>
<organism evidence="1 2">
    <name type="scientific">Pseudoalteromonas aliena</name>
    <dbReference type="NCBI Taxonomy" id="247523"/>
    <lineage>
        <taxon>Bacteria</taxon>
        <taxon>Pseudomonadati</taxon>
        <taxon>Pseudomonadota</taxon>
        <taxon>Gammaproteobacteria</taxon>
        <taxon>Alteromonadales</taxon>
        <taxon>Pseudoalteromonadaceae</taxon>
        <taxon>Pseudoalteromonas</taxon>
    </lineage>
</organism>
<name>A0A1Q2GU43_9GAMM</name>
<sequence length="64" mass="7289">MAYEDVCKRVAKADICERHDHFSSTSRYIELSNGKKLKLGSSSDDNSFTAIKFIREVGNYSKKL</sequence>
<evidence type="ECO:0000313" key="1">
    <source>
        <dbReference type="EMBL" id="AQP98648.1"/>
    </source>
</evidence>
<dbReference type="AlphaFoldDB" id="A0A1Q2GU43"/>
<evidence type="ECO:0000313" key="2">
    <source>
        <dbReference type="Proteomes" id="UP000188243"/>
    </source>
</evidence>
<proteinExistence type="predicted"/>